<comment type="caution">
    <text evidence="1">The sequence shown here is derived from an EMBL/GenBank/DDBJ whole genome shotgun (WGS) entry which is preliminary data.</text>
</comment>
<evidence type="ECO:0000313" key="1">
    <source>
        <dbReference type="EMBL" id="KAJ7984517.1"/>
    </source>
</evidence>
<protein>
    <submittedName>
        <fullName evidence="1">Uncharacterized protein</fullName>
    </submittedName>
</protein>
<evidence type="ECO:0000313" key="2">
    <source>
        <dbReference type="Proteomes" id="UP001157502"/>
    </source>
</evidence>
<gene>
    <name evidence="1" type="ORF">DPEC_G00355630</name>
</gene>
<keyword evidence="2" id="KW-1185">Reference proteome</keyword>
<name>A0ACC2EZK8_DALPE</name>
<reference evidence="1" key="1">
    <citation type="submission" date="2021-05" db="EMBL/GenBank/DDBJ databases">
        <authorList>
            <person name="Pan Q."/>
            <person name="Jouanno E."/>
            <person name="Zahm M."/>
            <person name="Klopp C."/>
            <person name="Cabau C."/>
            <person name="Louis A."/>
            <person name="Berthelot C."/>
            <person name="Parey E."/>
            <person name="Roest Crollius H."/>
            <person name="Montfort J."/>
            <person name="Robinson-Rechavi M."/>
            <person name="Bouchez O."/>
            <person name="Lampietro C."/>
            <person name="Lopez Roques C."/>
            <person name="Donnadieu C."/>
            <person name="Postlethwait J."/>
            <person name="Bobe J."/>
            <person name="Dillon D."/>
            <person name="Chandos A."/>
            <person name="von Hippel F."/>
            <person name="Guiguen Y."/>
        </authorList>
    </citation>
    <scope>NUCLEOTIDE SEQUENCE</scope>
    <source>
        <strain evidence="1">YG-Jan2019</strain>
    </source>
</reference>
<sequence>MEDRRGRILLTFFWTCTLHTGGGGDYYGLPNHRHFVEGKALSEWLYLIHFFSISFLFFSFGPLTEAGGMFLRSLPEPSLSFLLPSPFSFSHFSHLLSPPLSFLLPSPFSFSHFSPLLSPPISFLLPSPFSSPLLSHSLISPLSFLLPSPFSSHLLSPRSVPQSSLNTLLCTQVFQNDLMVASNLFTHQNCPPPTRIILAFKPAPTAVLFWFYFTFFYK</sequence>
<dbReference type="EMBL" id="CM055764">
    <property type="protein sequence ID" value="KAJ7984517.1"/>
    <property type="molecule type" value="Genomic_DNA"/>
</dbReference>
<dbReference type="Proteomes" id="UP001157502">
    <property type="component" value="Chromosome 37"/>
</dbReference>
<organism evidence="1 2">
    <name type="scientific">Dallia pectoralis</name>
    <name type="common">Alaska blackfish</name>
    <dbReference type="NCBI Taxonomy" id="75939"/>
    <lineage>
        <taxon>Eukaryota</taxon>
        <taxon>Metazoa</taxon>
        <taxon>Chordata</taxon>
        <taxon>Craniata</taxon>
        <taxon>Vertebrata</taxon>
        <taxon>Euteleostomi</taxon>
        <taxon>Actinopterygii</taxon>
        <taxon>Neopterygii</taxon>
        <taxon>Teleostei</taxon>
        <taxon>Protacanthopterygii</taxon>
        <taxon>Esociformes</taxon>
        <taxon>Umbridae</taxon>
        <taxon>Dallia</taxon>
    </lineage>
</organism>
<proteinExistence type="predicted"/>
<accession>A0ACC2EZK8</accession>